<feature type="region of interest" description="Disordered" evidence="1">
    <location>
        <begin position="294"/>
        <end position="320"/>
    </location>
</feature>
<sequence>MALQRAVLLAGLLVEVASKSSESAGQQPECCVDVPDVNSTCGGTNLCGPGCYRHQNEDGSVRCVRCGNGTHGSECSGRPVAPPTGPTWPTSHRGAASPSSGATVAGWGAQFPVNLSTGTPGQPNLGSPQVVASLFLGTLFFSSGLILSVAGFFYLKRTSKLPKVFYRRGKAPALQPGEAVSNLEGRAERPVSRALGWGPAALLTLPFLLCKAAMIPPPHPSVPSRSISNFPGSVPQGPRNDDHRPGLEATETSSLSVQEARRQKPSAEAALCQARAALGRGPRLHGRLLGGGPGQQCLTRGPTHSSAHRLGEKPAPEGQVLPGEASGQVAWSQRTYGGPCWPVVLPQLPQAWRRISGPGWLHTDRVPTRKERLWPSLTHWARH</sequence>
<evidence type="ECO:0000313" key="4">
    <source>
        <dbReference type="Proteomes" id="UP000000715"/>
    </source>
</evidence>
<keyword evidence="2" id="KW-0472">Membrane</keyword>
<accession>A0A8U0ULN8</accession>
<organism evidence="4 5">
    <name type="scientific">Mustela putorius furo</name>
    <name type="common">European domestic ferret</name>
    <name type="synonym">Mustela furo</name>
    <dbReference type="NCBI Taxonomy" id="9669"/>
    <lineage>
        <taxon>Eukaryota</taxon>
        <taxon>Metazoa</taxon>
        <taxon>Chordata</taxon>
        <taxon>Craniata</taxon>
        <taxon>Vertebrata</taxon>
        <taxon>Euteleostomi</taxon>
        <taxon>Mammalia</taxon>
        <taxon>Eutheria</taxon>
        <taxon>Laurasiatheria</taxon>
        <taxon>Carnivora</taxon>
        <taxon>Caniformia</taxon>
        <taxon>Musteloidea</taxon>
        <taxon>Mustelidae</taxon>
        <taxon>Mustelinae</taxon>
        <taxon>Mustela</taxon>
    </lineage>
</organism>
<dbReference type="PANTHER" id="PTHR16247:SF0">
    <property type="entry name" value="RIKEN CDNA 9430015G10 GENE"/>
    <property type="match status" value="1"/>
</dbReference>
<evidence type="ECO:0000313" key="7">
    <source>
        <dbReference type="RefSeq" id="XP_044919406.1"/>
    </source>
</evidence>
<dbReference type="Proteomes" id="UP000000715">
    <property type="component" value="Unplaced"/>
</dbReference>
<feature type="signal peptide" evidence="3">
    <location>
        <begin position="1"/>
        <end position="18"/>
    </location>
</feature>
<dbReference type="InterPro" id="IPR027888">
    <property type="entry name" value="DUF4501"/>
</dbReference>
<keyword evidence="4" id="KW-1185">Reference proteome</keyword>
<dbReference type="RefSeq" id="XP_044919405.1">
    <property type="nucleotide sequence ID" value="XM_045063470.1"/>
</dbReference>
<reference evidence="5 6" key="1">
    <citation type="submission" date="2025-04" db="UniProtKB">
        <authorList>
            <consortium name="RefSeq"/>
        </authorList>
    </citation>
    <scope>IDENTIFICATION</scope>
    <source>
        <tissue evidence="5 6">Brain</tissue>
    </source>
</reference>
<gene>
    <name evidence="5 6 7" type="primary">CUNH1orf159</name>
</gene>
<evidence type="ECO:0000256" key="1">
    <source>
        <dbReference type="SAM" id="MobiDB-lite"/>
    </source>
</evidence>
<dbReference type="Pfam" id="PF14946">
    <property type="entry name" value="DUF4501"/>
    <property type="match status" value="1"/>
</dbReference>
<protein>
    <submittedName>
        <fullName evidence="5 6">Uncharacterized protein C1orf159 homolog isoform X1</fullName>
    </submittedName>
</protein>
<evidence type="ECO:0000256" key="2">
    <source>
        <dbReference type="SAM" id="Phobius"/>
    </source>
</evidence>
<dbReference type="PANTHER" id="PTHR16247">
    <property type="entry name" value="RIKEN CDNA 9430015G10 GENE"/>
    <property type="match status" value="1"/>
</dbReference>
<dbReference type="CTD" id="103187440"/>
<evidence type="ECO:0000256" key="3">
    <source>
        <dbReference type="SAM" id="SignalP"/>
    </source>
</evidence>
<keyword evidence="2" id="KW-0812">Transmembrane</keyword>
<feature type="region of interest" description="Disordered" evidence="1">
    <location>
        <begin position="221"/>
        <end position="264"/>
    </location>
</feature>
<feature type="chain" id="PRO_5044694191" evidence="3">
    <location>
        <begin position="19"/>
        <end position="383"/>
    </location>
</feature>
<feature type="region of interest" description="Disordered" evidence="1">
    <location>
        <begin position="74"/>
        <end position="102"/>
    </location>
</feature>
<dbReference type="AlphaFoldDB" id="A0A8U0ULN8"/>
<dbReference type="OrthoDB" id="9895472at2759"/>
<feature type="compositionally biased region" description="Polar residues" evidence="1">
    <location>
        <begin position="296"/>
        <end position="305"/>
    </location>
</feature>
<evidence type="ECO:0000313" key="6">
    <source>
        <dbReference type="RefSeq" id="XP_044919405.1"/>
    </source>
</evidence>
<feature type="transmembrane region" description="Helical" evidence="2">
    <location>
        <begin position="130"/>
        <end position="155"/>
    </location>
</feature>
<keyword evidence="2" id="KW-1133">Transmembrane helix</keyword>
<keyword evidence="3" id="KW-0732">Signal</keyword>
<dbReference type="GeneID" id="101688580"/>
<proteinExistence type="predicted"/>
<dbReference type="RefSeq" id="XP_044919406.1">
    <property type="nucleotide sequence ID" value="XM_045063471.1"/>
</dbReference>
<dbReference type="RefSeq" id="XP_044919404.1">
    <property type="nucleotide sequence ID" value="XM_045063469.1"/>
</dbReference>
<name>A0A8U0ULN8_MUSPF</name>
<evidence type="ECO:0000313" key="5">
    <source>
        <dbReference type="RefSeq" id="XP_044919404.1"/>
    </source>
</evidence>